<feature type="transmembrane region" description="Helical" evidence="7">
    <location>
        <begin position="95"/>
        <end position="119"/>
    </location>
</feature>
<evidence type="ECO:0000313" key="10">
    <source>
        <dbReference type="EMBL" id="CDQ38012.1"/>
    </source>
</evidence>
<keyword evidence="3" id="KW-1003">Cell membrane</keyword>
<feature type="transmembrane region" description="Helical" evidence="7">
    <location>
        <begin position="34"/>
        <end position="55"/>
    </location>
</feature>
<organism evidence="10 11">
    <name type="scientific">Virgibacillus massiliensis</name>
    <dbReference type="NCBI Taxonomy" id="1462526"/>
    <lineage>
        <taxon>Bacteria</taxon>
        <taxon>Bacillati</taxon>
        <taxon>Bacillota</taxon>
        <taxon>Bacilli</taxon>
        <taxon>Bacillales</taxon>
        <taxon>Bacillaceae</taxon>
        <taxon>Virgibacillus</taxon>
    </lineage>
</organism>
<protein>
    <submittedName>
        <fullName evidence="10">Lactose transport system permease protein LacF</fullName>
    </submittedName>
</protein>
<dbReference type="GO" id="GO:0055085">
    <property type="term" value="P:transmembrane transport"/>
    <property type="evidence" value="ECO:0007669"/>
    <property type="project" value="InterPro"/>
</dbReference>
<feature type="transmembrane region" description="Helical" evidence="7">
    <location>
        <begin position="283"/>
        <end position="303"/>
    </location>
</feature>
<proteinExistence type="inferred from homology"/>
<reference evidence="11" key="2">
    <citation type="submission" date="2014-05" db="EMBL/GenBank/DDBJ databases">
        <title>Draft genome sequence of Virgibacillus massiliensis Vm-5.</title>
        <authorList>
            <person name="Khelaifia S."/>
            <person name="Croce O."/>
            <person name="Lagier J.C."/>
            <person name="Raoult D."/>
        </authorList>
    </citation>
    <scope>NUCLEOTIDE SEQUENCE [LARGE SCALE GENOMIC DNA]</scope>
    <source>
        <strain evidence="11">Vm-5</strain>
    </source>
</reference>
<evidence type="ECO:0000256" key="2">
    <source>
        <dbReference type="ARBA" id="ARBA00022448"/>
    </source>
</evidence>
<feature type="region of interest" description="Disordered" evidence="8">
    <location>
        <begin position="1"/>
        <end position="21"/>
    </location>
</feature>
<dbReference type="PANTHER" id="PTHR30193:SF37">
    <property type="entry name" value="INNER MEMBRANE ABC TRANSPORTER PERMEASE PROTEIN YCJO"/>
    <property type="match status" value="1"/>
</dbReference>
<dbReference type="PROSITE" id="PS50928">
    <property type="entry name" value="ABC_TM1"/>
    <property type="match status" value="1"/>
</dbReference>
<feature type="transmembrane region" description="Helical" evidence="7">
    <location>
        <begin position="131"/>
        <end position="150"/>
    </location>
</feature>
<evidence type="ECO:0000256" key="3">
    <source>
        <dbReference type="ARBA" id="ARBA00022475"/>
    </source>
</evidence>
<comment type="subcellular location">
    <subcellularLocation>
        <location evidence="1 7">Cell membrane</location>
        <topology evidence="1 7">Multi-pass membrane protein</topology>
    </subcellularLocation>
</comment>
<keyword evidence="11" id="KW-1185">Reference proteome</keyword>
<sequence length="312" mass="35030">MSIPSSVQYNEDPSPPQPKMNAKKKRSFITVKRAPYLFLLPAIVLFIIFTVYPIIYSFLLSFQTNAEAGRVFVGLDNYIRLFQDRLFYESLANTFIILIFQLPIMLGLAVVLATILNAGFIKLKGFFRVSFFAPAVTSLVAASIIFLLLLNRDYGIVNYLLSMIGMDAIGWLSDPFWAKVSLILVTTWRWTGYNMVIILAGLQNIPSNLYEAASIDGANKIRQFFSITIPQLKPVILFAAIVSTIGTLQLFDEPYTLTNGGPINATTTITMYLYRNGFEYFDFGYGSAIAYVIVILIALLSFIQFKWAGVTK</sequence>
<evidence type="ECO:0000256" key="7">
    <source>
        <dbReference type="RuleBase" id="RU363032"/>
    </source>
</evidence>
<keyword evidence="2 7" id="KW-0813">Transport</keyword>
<evidence type="ECO:0000256" key="6">
    <source>
        <dbReference type="ARBA" id="ARBA00023136"/>
    </source>
</evidence>
<name>A0A024Q6X0_9BACI</name>
<comment type="similarity">
    <text evidence="7">Belongs to the binding-protein-dependent transport system permease family.</text>
</comment>
<comment type="caution">
    <text evidence="10">The sequence shown here is derived from an EMBL/GenBank/DDBJ whole genome shotgun (WGS) entry which is preliminary data.</text>
</comment>
<evidence type="ECO:0000259" key="9">
    <source>
        <dbReference type="PROSITE" id="PS50928"/>
    </source>
</evidence>
<keyword evidence="4 7" id="KW-0812">Transmembrane</keyword>
<feature type="compositionally biased region" description="Polar residues" evidence="8">
    <location>
        <begin position="1"/>
        <end position="11"/>
    </location>
</feature>
<dbReference type="SUPFAM" id="SSF161098">
    <property type="entry name" value="MetI-like"/>
    <property type="match status" value="1"/>
</dbReference>
<reference evidence="10 11" key="1">
    <citation type="submission" date="2014-03" db="EMBL/GenBank/DDBJ databases">
        <authorList>
            <person name="Urmite Genomes U."/>
        </authorList>
    </citation>
    <scope>NUCLEOTIDE SEQUENCE [LARGE SCALE GENOMIC DNA]</scope>
    <source>
        <strain evidence="10 11">Vm-5</strain>
    </source>
</reference>
<accession>A0A024Q6X0</accession>
<keyword evidence="6 7" id="KW-0472">Membrane</keyword>
<evidence type="ECO:0000256" key="4">
    <source>
        <dbReference type="ARBA" id="ARBA00022692"/>
    </source>
</evidence>
<dbReference type="SUPFAM" id="SSF160964">
    <property type="entry name" value="MalF N-terminal region-like"/>
    <property type="match status" value="1"/>
</dbReference>
<dbReference type="AlphaFoldDB" id="A0A024Q6X0"/>
<dbReference type="eggNOG" id="COG1175">
    <property type="taxonomic scope" value="Bacteria"/>
</dbReference>
<feature type="domain" description="ABC transmembrane type-1" evidence="9">
    <location>
        <begin position="91"/>
        <end position="304"/>
    </location>
</feature>
<gene>
    <name evidence="10" type="primary">lacF_2</name>
    <name evidence="10" type="ORF">BN990_00279</name>
</gene>
<feature type="transmembrane region" description="Helical" evidence="7">
    <location>
        <begin position="232"/>
        <end position="251"/>
    </location>
</feature>
<evidence type="ECO:0000313" key="11">
    <source>
        <dbReference type="Proteomes" id="UP000028875"/>
    </source>
</evidence>
<dbReference type="Gene3D" id="1.10.3720.10">
    <property type="entry name" value="MetI-like"/>
    <property type="match status" value="1"/>
</dbReference>
<dbReference type="STRING" id="1462526.BN990_00279"/>
<dbReference type="GO" id="GO:0005886">
    <property type="term" value="C:plasma membrane"/>
    <property type="evidence" value="ECO:0007669"/>
    <property type="project" value="UniProtKB-SubCell"/>
</dbReference>
<evidence type="ECO:0000256" key="5">
    <source>
        <dbReference type="ARBA" id="ARBA00022989"/>
    </source>
</evidence>
<dbReference type="InterPro" id="IPR051393">
    <property type="entry name" value="ABC_transporter_permease"/>
</dbReference>
<dbReference type="Proteomes" id="UP000028875">
    <property type="component" value="Unassembled WGS sequence"/>
</dbReference>
<evidence type="ECO:0000256" key="8">
    <source>
        <dbReference type="SAM" id="MobiDB-lite"/>
    </source>
</evidence>
<dbReference type="CDD" id="cd06261">
    <property type="entry name" value="TM_PBP2"/>
    <property type="match status" value="1"/>
</dbReference>
<dbReference type="InterPro" id="IPR035906">
    <property type="entry name" value="MetI-like_sf"/>
</dbReference>
<evidence type="ECO:0000256" key="1">
    <source>
        <dbReference type="ARBA" id="ARBA00004651"/>
    </source>
</evidence>
<dbReference type="InterPro" id="IPR000515">
    <property type="entry name" value="MetI-like"/>
</dbReference>
<dbReference type="Pfam" id="PF00528">
    <property type="entry name" value="BPD_transp_1"/>
    <property type="match status" value="1"/>
</dbReference>
<dbReference type="EMBL" id="CCDP010000001">
    <property type="protein sequence ID" value="CDQ38012.1"/>
    <property type="molecule type" value="Genomic_DNA"/>
</dbReference>
<dbReference type="PANTHER" id="PTHR30193">
    <property type="entry name" value="ABC TRANSPORTER PERMEASE PROTEIN"/>
    <property type="match status" value="1"/>
</dbReference>
<keyword evidence="5 7" id="KW-1133">Transmembrane helix</keyword>